<dbReference type="RefSeq" id="WP_115310498.1">
    <property type="nucleotide sequence ID" value="NZ_UHIO01000001.1"/>
</dbReference>
<keyword evidence="4" id="KW-1003">Cell membrane</keyword>
<keyword evidence="6 8" id="KW-1133">Transmembrane helix</keyword>
<protein>
    <submittedName>
        <fullName evidence="9">Iron-uptake system permease protein FeuB</fullName>
    </submittedName>
</protein>
<dbReference type="InterPro" id="IPR037294">
    <property type="entry name" value="ABC_BtuC-like"/>
</dbReference>
<feature type="transmembrane region" description="Helical" evidence="8">
    <location>
        <begin position="83"/>
        <end position="116"/>
    </location>
</feature>
<feature type="transmembrane region" description="Helical" evidence="8">
    <location>
        <begin position="45"/>
        <end position="62"/>
    </location>
</feature>
<feature type="transmembrane region" description="Helical" evidence="8">
    <location>
        <begin position="176"/>
        <end position="199"/>
    </location>
</feature>
<evidence type="ECO:0000313" key="9">
    <source>
        <dbReference type="EMBL" id="SUP43801.1"/>
    </source>
</evidence>
<evidence type="ECO:0000313" key="10">
    <source>
        <dbReference type="Proteomes" id="UP000255367"/>
    </source>
</evidence>
<accession>A0A380NLV3</accession>
<dbReference type="OrthoDB" id="9811975at2"/>
<dbReference type="GO" id="GO:0022857">
    <property type="term" value="F:transmembrane transporter activity"/>
    <property type="evidence" value="ECO:0007669"/>
    <property type="project" value="InterPro"/>
</dbReference>
<keyword evidence="10" id="KW-1185">Reference proteome</keyword>
<dbReference type="SUPFAM" id="SSF81345">
    <property type="entry name" value="ABC transporter involved in vitamin B12 uptake, BtuC"/>
    <property type="match status" value="1"/>
</dbReference>
<dbReference type="InterPro" id="IPR000522">
    <property type="entry name" value="ABC_transptr_permease_BtuC"/>
</dbReference>
<evidence type="ECO:0000256" key="1">
    <source>
        <dbReference type="ARBA" id="ARBA00004651"/>
    </source>
</evidence>
<dbReference type="AlphaFoldDB" id="A0A380NLV3"/>
<name>A0A380NLV3_9FIRM</name>
<dbReference type="EMBL" id="UHIO01000001">
    <property type="protein sequence ID" value="SUP43801.1"/>
    <property type="molecule type" value="Genomic_DNA"/>
</dbReference>
<feature type="transmembrane region" description="Helical" evidence="8">
    <location>
        <begin position="287"/>
        <end position="305"/>
    </location>
</feature>
<proteinExistence type="inferred from homology"/>
<dbReference type="PANTHER" id="PTHR30472">
    <property type="entry name" value="FERRIC ENTEROBACTIN TRANSPORT SYSTEM PERMEASE PROTEIN"/>
    <property type="match status" value="1"/>
</dbReference>
<keyword evidence="5 8" id="KW-0812">Transmembrane</keyword>
<feature type="transmembrane region" description="Helical" evidence="8">
    <location>
        <begin position="219"/>
        <end position="247"/>
    </location>
</feature>
<evidence type="ECO:0000256" key="3">
    <source>
        <dbReference type="ARBA" id="ARBA00022448"/>
    </source>
</evidence>
<gene>
    <name evidence="9" type="primary">feuB</name>
    <name evidence="9" type="ORF">NCTC12020_01349</name>
</gene>
<dbReference type="GO" id="GO:0005886">
    <property type="term" value="C:plasma membrane"/>
    <property type="evidence" value="ECO:0007669"/>
    <property type="project" value="UniProtKB-SubCell"/>
</dbReference>
<dbReference type="CDD" id="cd06550">
    <property type="entry name" value="TM_ABC_iron-siderophores_like"/>
    <property type="match status" value="1"/>
</dbReference>
<evidence type="ECO:0000256" key="7">
    <source>
        <dbReference type="ARBA" id="ARBA00023136"/>
    </source>
</evidence>
<dbReference type="Pfam" id="PF01032">
    <property type="entry name" value="FecCD"/>
    <property type="match status" value="1"/>
</dbReference>
<evidence type="ECO:0000256" key="4">
    <source>
        <dbReference type="ARBA" id="ARBA00022475"/>
    </source>
</evidence>
<organism evidence="9 10">
    <name type="scientific">Veillonella criceti</name>
    <dbReference type="NCBI Taxonomy" id="103891"/>
    <lineage>
        <taxon>Bacteria</taxon>
        <taxon>Bacillati</taxon>
        <taxon>Bacillota</taxon>
        <taxon>Negativicutes</taxon>
        <taxon>Veillonellales</taxon>
        <taxon>Veillonellaceae</taxon>
        <taxon>Veillonella</taxon>
    </lineage>
</organism>
<comment type="similarity">
    <text evidence="2">Belongs to the binding-protein-dependent transport system permease family. FecCD subfamily.</text>
</comment>
<feature type="transmembrane region" description="Helical" evidence="8">
    <location>
        <begin position="259"/>
        <end position="281"/>
    </location>
</feature>
<dbReference type="GO" id="GO:0033214">
    <property type="term" value="P:siderophore-iron import into cell"/>
    <property type="evidence" value="ECO:0007669"/>
    <property type="project" value="TreeGrafter"/>
</dbReference>
<dbReference type="Gene3D" id="1.10.3470.10">
    <property type="entry name" value="ABC transporter involved in vitamin B12 uptake, BtuC"/>
    <property type="match status" value="1"/>
</dbReference>
<evidence type="ECO:0000256" key="6">
    <source>
        <dbReference type="ARBA" id="ARBA00022989"/>
    </source>
</evidence>
<keyword evidence="7 8" id="KW-0472">Membrane</keyword>
<dbReference type="PANTHER" id="PTHR30472:SF27">
    <property type="entry name" value="PETROBACTIN IMPORT SYSTEM PERMEASE PROTEIN YCLN"/>
    <property type="match status" value="1"/>
</dbReference>
<sequence length="311" mass="34104">MWKWILLLIIGAIASLFVGVADISWQTLTRENLQILVQSRIPRLIAILITGATMSIAGLIMQQLSQNKFAAPSTSGTIEAASLGLLVAMVFVGATTLWVKVAMAFVFALGGSWLFMAMLDRVVYKDALFIPLLGIMFGRVIAAMTTFIAYKYDLVQSLNAWMYGDFSGVLKGRYELLYLGIVVIMVTYLYAHKLTIAGFGESFAHSLGLNYQAVKRLGLTLVAISTATVVLTVGEISFIGLIIPNLVTMWRGDNIRANLPYVAIMGALFVLICDMIGRLIIFPYEVSVSLVIGVIGSMIFLTFLVRRKQHG</sequence>
<evidence type="ECO:0000256" key="5">
    <source>
        <dbReference type="ARBA" id="ARBA00022692"/>
    </source>
</evidence>
<evidence type="ECO:0000256" key="2">
    <source>
        <dbReference type="ARBA" id="ARBA00007935"/>
    </source>
</evidence>
<reference evidence="9 10" key="1">
    <citation type="submission" date="2018-06" db="EMBL/GenBank/DDBJ databases">
        <authorList>
            <consortium name="Pathogen Informatics"/>
            <person name="Doyle S."/>
        </authorList>
    </citation>
    <scope>NUCLEOTIDE SEQUENCE [LARGE SCALE GENOMIC DNA]</scope>
    <source>
        <strain evidence="9 10">NCTC12020</strain>
    </source>
</reference>
<evidence type="ECO:0000256" key="8">
    <source>
        <dbReference type="SAM" id="Phobius"/>
    </source>
</evidence>
<dbReference type="Proteomes" id="UP000255367">
    <property type="component" value="Unassembled WGS sequence"/>
</dbReference>
<keyword evidence="3" id="KW-0813">Transport</keyword>
<feature type="transmembrane region" description="Helical" evidence="8">
    <location>
        <begin position="128"/>
        <end position="150"/>
    </location>
</feature>
<comment type="subcellular location">
    <subcellularLocation>
        <location evidence="1">Cell membrane</location>
        <topology evidence="1">Multi-pass membrane protein</topology>
    </subcellularLocation>
</comment>